<dbReference type="AlphaFoldDB" id="A0AAE3P1W5"/>
<dbReference type="Proteomes" id="UP001221302">
    <property type="component" value="Unassembled WGS sequence"/>
</dbReference>
<evidence type="ECO:0000313" key="2">
    <source>
        <dbReference type="Proteomes" id="UP001221302"/>
    </source>
</evidence>
<sequence>MKKFLFFYLMNNKANEIKLNAPKHSQYWKSKKLNLYEGGPFSDFSGGCIKFSSESIETARELIMNDLFIITCCLKV</sequence>
<gene>
    <name evidence="1" type="ORF">P0M35_11885</name>
</gene>
<dbReference type="RefSeq" id="WP_321536625.1">
    <property type="nucleotide sequence ID" value="NZ_JARGDL010000019.1"/>
</dbReference>
<reference evidence="1" key="1">
    <citation type="submission" date="2023-03" db="EMBL/GenBank/DDBJ databases">
        <title>Stygiobacter electus gen. nov., sp. nov., facultatively anaerobic thermotolerant bacterium of the class Ignavibacteria from a well of Yessentuki mineral water deposit.</title>
        <authorList>
            <person name="Podosokorskaya O.A."/>
            <person name="Elcheninov A.G."/>
            <person name="Petrova N.F."/>
            <person name="Zavarzina D.G."/>
            <person name="Kublanov I.V."/>
            <person name="Merkel A.Y."/>
        </authorList>
    </citation>
    <scope>NUCLEOTIDE SEQUENCE</scope>
    <source>
        <strain evidence="1">09-Me</strain>
    </source>
</reference>
<protein>
    <submittedName>
        <fullName evidence="1">Uncharacterized protein</fullName>
    </submittedName>
</protein>
<proteinExistence type="predicted"/>
<evidence type="ECO:0000313" key="1">
    <source>
        <dbReference type="EMBL" id="MDF1612854.1"/>
    </source>
</evidence>
<keyword evidence="2" id="KW-1185">Reference proteome</keyword>
<organism evidence="1 2">
    <name type="scientific">Stygiobacter electus</name>
    <dbReference type="NCBI Taxonomy" id="3032292"/>
    <lineage>
        <taxon>Bacteria</taxon>
        <taxon>Pseudomonadati</taxon>
        <taxon>Ignavibacteriota</taxon>
        <taxon>Ignavibacteria</taxon>
        <taxon>Ignavibacteriales</taxon>
        <taxon>Melioribacteraceae</taxon>
        <taxon>Stygiobacter</taxon>
    </lineage>
</organism>
<accession>A0AAE3P1W5</accession>
<comment type="caution">
    <text evidence="1">The sequence shown here is derived from an EMBL/GenBank/DDBJ whole genome shotgun (WGS) entry which is preliminary data.</text>
</comment>
<dbReference type="EMBL" id="JARGDL010000019">
    <property type="protein sequence ID" value="MDF1612854.1"/>
    <property type="molecule type" value="Genomic_DNA"/>
</dbReference>
<name>A0AAE3P1W5_9BACT</name>